<feature type="transmembrane region" description="Helical" evidence="8">
    <location>
        <begin position="425"/>
        <end position="445"/>
    </location>
</feature>
<feature type="domain" description="ABC transporter" evidence="9">
    <location>
        <begin position="120"/>
        <end position="346"/>
    </location>
</feature>
<dbReference type="FunFam" id="1.20.1560.10:FF:000010">
    <property type="entry name" value="Multidrug resistance-associated ABC transporter"/>
    <property type="match status" value="1"/>
</dbReference>
<evidence type="ECO:0000259" key="10">
    <source>
        <dbReference type="PROSITE" id="PS50929"/>
    </source>
</evidence>
<dbReference type="CDD" id="cd18603">
    <property type="entry name" value="ABC_6TM_MRP1_2_3_6_D2_like"/>
    <property type="match status" value="1"/>
</dbReference>
<evidence type="ECO:0000313" key="12">
    <source>
        <dbReference type="Proteomes" id="UP000024635"/>
    </source>
</evidence>
<dbReference type="FunFam" id="3.40.50.300:FF:000997">
    <property type="entry name" value="Multidrug resistance-associated protein 1"/>
    <property type="match status" value="1"/>
</dbReference>
<dbReference type="STRING" id="53326.A0A016WBJ0"/>
<feature type="transmembrane region" description="Helical" evidence="8">
    <location>
        <begin position="21"/>
        <end position="47"/>
    </location>
</feature>
<dbReference type="InterPro" id="IPR011527">
    <property type="entry name" value="ABC1_TM_dom"/>
</dbReference>
<feature type="domain" description="ABC transmembrane type-1" evidence="10">
    <location>
        <begin position="1"/>
        <end position="85"/>
    </location>
</feature>
<dbReference type="Pfam" id="PF00664">
    <property type="entry name" value="ABC_membrane"/>
    <property type="match status" value="1"/>
</dbReference>
<evidence type="ECO:0000256" key="2">
    <source>
        <dbReference type="ARBA" id="ARBA00022448"/>
    </source>
</evidence>
<organism evidence="11 12">
    <name type="scientific">Ancylostoma ceylanicum</name>
    <dbReference type="NCBI Taxonomy" id="53326"/>
    <lineage>
        <taxon>Eukaryota</taxon>
        <taxon>Metazoa</taxon>
        <taxon>Ecdysozoa</taxon>
        <taxon>Nematoda</taxon>
        <taxon>Chromadorea</taxon>
        <taxon>Rhabditida</taxon>
        <taxon>Rhabditina</taxon>
        <taxon>Rhabditomorpha</taxon>
        <taxon>Strongyloidea</taxon>
        <taxon>Ancylostomatidae</taxon>
        <taxon>Ancylostomatinae</taxon>
        <taxon>Ancylostoma</taxon>
    </lineage>
</organism>
<dbReference type="OrthoDB" id="6500128at2759"/>
<name>A0A016WBJ0_9BILA</name>
<feature type="transmembrane region" description="Helical" evidence="8">
    <location>
        <begin position="67"/>
        <end position="88"/>
    </location>
</feature>
<evidence type="ECO:0000256" key="1">
    <source>
        <dbReference type="ARBA" id="ARBA00004141"/>
    </source>
</evidence>
<dbReference type="GO" id="GO:0016887">
    <property type="term" value="F:ATP hydrolysis activity"/>
    <property type="evidence" value="ECO:0007669"/>
    <property type="project" value="InterPro"/>
</dbReference>
<dbReference type="GO" id="GO:0140359">
    <property type="term" value="F:ABC-type transporter activity"/>
    <property type="evidence" value="ECO:0007669"/>
    <property type="project" value="InterPro"/>
</dbReference>
<dbReference type="PANTHER" id="PTHR24223:SF434">
    <property type="entry name" value="MULTIDRUG RESISTANCE PROTEIN MRP-7"/>
    <property type="match status" value="1"/>
</dbReference>
<proteinExistence type="predicted"/>
<dbReference type="Pfam" id="PF00005">
    <property type="entry name" value="ABC_tran"/>
    <property type="match status" value="1"/>
</dbReference>
<keyword evidence="7 8" id="KW-0472">Membrane</keyword>
<dbReference type="GO" id="GO:0016020">
    <property type="term" value="C:membrane"/>
    <property type="evidence" value="ECO:0007669"/>
    <property type="project" value="UniProtKB-SubCell"/>
</dbReference>
<keyword evidence="5" id="KW-0067">ATP-binding</keyword>
<dbReference type="EMBL" id="JARK01000416">
    <property type="protein sequence ID" value="EYC37194.1"/>
    <property type="molecule type" value="Genomic_DNA"/>
</dbReference>
<evidence type="ECO:0000313" key="11">
    <source>
        <dbReference type="EMBL" id="EYC37194.1"/>
    </source>
</evidence>
<comment type="subcellular location">
    <subcellularLocation>
        <location evidence="1">Membrane</location>
        <topology evidence="1">Multi-pass membrane protein</topology>
    </subcellularLocation>
</comment>
<accession>A0A016WBJ0</accession>
<dbReference type="InterPro" id="IPR036640">
    <property type="entry name" value="ABC1_TM_sf"/>
</dbReference>
<dbReference type="Gene3D" id="1.20.1560.10">
    <property type="entry name" value="ABC transporter type 1, transmembrane domain"/>
    <property type="match status" value="2"/>
</dbReference>
<gene>
    <name evidence="11" type="primary">Acey_s0816.g2504</name>
    <name evidence="11" type="ORF">Y032_0816g2504</name>
</gene>
<dbReference type="PROSITE" id="PS00211">
    <property type="entry name" value="ABC_TRANSPORTER_1"/>
    <property type="match status" value="1"/>
</dbReference>
<dbReference type="PANTHER" id="PTHR24223">
    <property type="entry name" value="ATP-BINDING CASSETTE SUB-FAMILY C"/>
    <property type="match status" value="1"/>
</dbReference>
<dbReference type="AlphaFoldDB" id="A0A016WBJ0"/>
<keyword evidence="12" id="KW-1185">Reference proteome</keyword>
<dbReference type="InterPro" id="IPR050173">
    <property type="entry name" value="ABC_transporter_C-like"/>
</dbReference>
<feature type="transmembrane region" description="Helical" evidence="8">
    <location>
        <begin position="577"/>
        <end position="595"/>
    </location>
</feature>
<evidence type="ECO:0000256" key="8">
    <source>
        <dbReference type="SAM" id="Phobius"/>
    </source>
</evidence>
<dbReference type="InterPro" id="IPR003593">
    <property type="entry name" value="AAA+_ATPase"/>
</dbReference>
<evidence type="ECO:0000256" key="5">
    <source>
        <dbReference type="ARBA" id="ARBA00022840"/>
    </source>
</evidence>
<feature type="domain" description="ABC transmembrane type-1" evidence="10">
    <location>
        <begin position="436"/>
        <end position="677"/>
    </location>
</feature>
<dbReference type="CDD" id="cd03250">
    <property type="entry name" value="ABCC_MRP_domain1"/>
    <property type="match status" value="1"/>
</dbReference>
<evidence type="ECO:0000259" key="9">
    <source>
        <dbReference type="PROSITE" id="PS50893"/>
    </source>
</evidence>
<protein>
    <recommendedName>
        <fullName evidence="13">ABC transporter, ATP-binding protein</fullName>
    </recommendedName>
</protein>
<dbReference type="InterPro" id="IPR027417">
    <property type="entry name" value="P-loop_NTPase"/>
</dbReference>
<sequence length="768" mass="86187">MEQLIDQIRQKELLLIRKAYLVRNVIDSLNTASAFMVALFSFAAYMLSSSSHELTPQVAFVSLTLFMQLRAPMVIIAMLIGQMVQAVVSNKRLKQYFIADELDSSTVERHPLHNATKDAVEFEDFSATWDYNESSPSTLQNINLNAARGTLIAVVGKVGSGKSSLLSALLGEMGKLRGRIGLRGKVAYVPQLPWIQNMTVRDNILFGKPFDKHRYSQVLSACTLKADLRSLANGDMTEIGEKGINLSGGQKARISLARAIYQDCDVYLLDDPLSAVDAHVGKHIFENVLGPHGLIRQKTRILVTHRLSYVKQADEIVVLGDGQIIEIGRYNDLMEKCDVFAKFVSEYSSKSKDDEEDDDSIDDVSLLENVDVDMDKSNLSNLSKSPVRNSTSSIQFSHMLNEDGGQLIKKELVKSGHVKLSVYHLYLKAASYWISFLFFSLYSGFQMFNVLRMFWLSAWTDEYVDYHENRTSLGVRLGVYGGLGIIESTCYFLSLVCLAFAALSASYNLHAPLLHNLLRSPMSFFDTTPLGRILNRCAKDIEVVDIFLPLDFRYLGLCILQLLSTLTIIVISTPIFVVVLVPLAIIYYFFLRFYVPTSRQLKRLESTHRSPIYSHFSETIQGAATIRAFNKVEEFRNASGNVVDAFIKCRYSNVVSNRWLAIRLEFIGNLVDSLTLISRCSLLPAVSDATLVATEHACCCLHCDATTFRRSINAAYEKCDEVQCVVRARDERKSDLKIRNSKVGGSEKYQNIRSAGSWKSKVEIVTCL</sequence>
<keyword evidence="6 8" id="KW-1133">Transmembrane helix</keyword>
<dbReference type="SMART" id="SM00382">
    <property type="entry name" value="AAA"/>
    <property type="match status" value="1"/>
</dbReference>
<evidence type="ECO:0000256" key="3">
    <source>
        <dbReference type="ARBA" id="ARBA00022692"/>
    </source>
</evidence>
<reference evidence="12" key="1">
    <citation type="journal article" date="2015" name="Nat. Genet.">
        <title>The genome and transcriptome of the zoonotic hookworm Ancylostoma ceylanicum identify infection-specific gene families.</title>
        <authorList>
            <person name="Schwarz E.M."/>
            <person name="Hu Y."/>
            <person name="Antoshechkin I."/>
            <person name="Miller M.M."/>
            <person name="Sternberg P.W."/>
            <person name="Aroian R.V."/>
        </authorList>
    </citation>
    <scope>NUCLEOTIDE SEQUENCE</scope>
    <source>
        <strain evidence="12">HY135</strain>
    </source>
</reference>
<dbReference type="Proteomes" id="UP000024635">
    <property type="component" value="Unassembled WGS sequence"/>
</dbReference>
<evidence type="ECO:0008006" key="13">
    <source>
        <dbReference type="Google" id="ProtNLM"/>
    </source>
</evidence>
<dbReference type="PROSITE" id="PS50893">
    <property type="entry name" value="ABC_TRANSPORTER_2"/>
    <property type="match status" value="1"/>
</dbReference>
<dbReference type="SUPFAM" id="SSF90123">
    <property type="entry name" value="ABC transporter transmembrane region"/>
    <property type="match status" value="2"/>
</dbReference>
<dbReference type="Gene3D" id="3.40.50.300">
    <property type="entry name" value="P-loop containing nucleotide triphosphate hydrolases"/>
    <property type="match status" value="1"/>
</dbReference>
<evidence type="ECO:0000256" key="7">
    <source>
        <dbReference type="ARBA" id="ARBA00023136"/>
    </source>
</evidence>
<dbReference type="GO" id="GO:0005524">
    <property type="term" value="F:ATP binding"/>
    <property type="evidence" value="ECO:0007669"/>
    <property type="project" value="UniProtKB-KW"/>
</dbReference>
<dbReference type="InterPro" id="IPR017871">
    <property type="entry name" value="ABC_transporter-like_CS"/>
</dbReference>
<dbReference type="InterPro" id="IPR003439">
    <property type="entry name" value="ABC_transporter-like_ATP-bd"/>
</dbReference>
<evidence type="ECO:0000256" key="4">
    <source>
        <dbReference type="ARBA" id="ARBA00022741"/>
    </source>
</evidence>
<dbReference type="SUPFAM" id="SSF52540">
    <property type="entry name" value="P-loop containing nucleoside triphosphate hydrolases"/>
    <property type="match status" value="1"/>
</dbReference>
<dbReference type="PROSITE" id="PS50929">
    <property type="entry name" value="ABC_TM1F"/>
    <property type="match status" value="2"/>
</dbReference>
<keyword evidence="2" id="KW-0813">Transport</keyword>
<evidence type="ECO:0000256" key="6">
    <source>
        <dbReference type="ARBA" id="ARBA00022989"/>
    </source>
</evidence>
<comment type="caution">
    <text evidence="11">The sequence shown here is derived from an EMBL/GenBank/DDBJ whole genome shotgun (WGS) entry which is preliminary data.</text>
</comment>
<keyword evidence="3 8" id="KW-0812">Transmembrane</keyword>
<keyword evidence="4" id="KW-0547">Nucleotide-binding</keyword>